<dbReference type="EMBL" id="CP004387">
    <property type="protein sequence ID" value="AJD48028.1"/>
    <property type="molecule type" value="Genomic_DNA"/>
</dbReference>
<accession>A0A0B4XNI8</accession>
<dbReference type="KEGG" id="apac:S7S_08060"/>
<evidence type="ECO:0000313" key="3">
    <source>
        <dbReference type="Proteomes" id="UP000006764"/>
    </source>
</evidence>
<feature type="domain" description="HD-GYP" evidence="1">
    <location>
        <begin position="135"/>
        <end position="331"/>
    </location>
</feature>
<dbReference type="AlphaFoldDB" id="A0A0B4XNI8"/>
<dbReference type="Pfam" id="PF11871">
    <property type="entry name" value="DUF3391"/>
    <property type="match status" value="1"/>
</dbReference>
<keyword evidence="2" id="KW-0378">Hydrolase</keyword>
<evidence type="ECO:0000259" key="1">
    <source>
        <dbReference type="PROSITE" id="PS51832"/>
    </source>
</evidence>
<evidence type="ECO:0000313" key="2">
    <source>
        <dbReference type="EMBL" id="AJD48028.1"/>
    </source>
</evidence>
<dbReference type="Proteomes" id="UP000006764">
    <property type="component" value="Chromosome"/>
</dbReference>
<name>A0A0B4XNI8_9GAMM</name>
<dbReference type="PANTHER" id="PTHR43155">
    <property type="entry name" value="CYCLIC DI-GMP PHOSPHODIESTERASE PA4108-RELATED"/>
    <property type="match status" value="1"/>
</dbReference>
<dbReference type="CDD" id="cd00077">
    <property type="entry name" value="HDc"/>
    <property type="match status" value="1"/>
</dbReference>
<dbReference type="Pfam" id="PF13487">
    <property type="entry name" value="HD_5"/>
    <property type="match status" value="1"/>
</dbReference>
<dbReference type="InterPro" id="IPR003607">
    <property type="entry name" value="HD/PDEase_dom"/>
</dbReference>
<dbReference type="SUPFAM" id="SSF109604">
    <property type="entry name" value="HD-domain/PDEase-like"/>
    <property type="match status" value="1"/>
</dbReference>
<dbReference type="HOGENOM" id="CLU_000445_92_1_6"/>
<organism evidence="2 3">
    <name type="scientific">Isoalcanivorax pacificus W11-5</name>
    <dbReference type="NCBI Taxonomy" id="391936"/>
    <lineage>
        <taxon>Bacteria</taxon>
        <taxon>Pseudomonadati</taxon>
        <taxon>Pseudomonadota</taxon>
        <taxon>Gammaproteobacteria</taxon>
        <taxon>Oceanospirillales</taxon>
        <taxon>Alcanivoracaceae</taxon>
        <taxon>Isoalcanivorax</taxon>
    </lineage>
</organism>
<gene>
    <name evidence="2" type="ORF">S7S_08060</name>
</gene>
<dbReference type="PANTHER" id="PTHR43155:SF2">
    <property type="entry name" value="CYCLIC DI-GMP PHOSPHODIESTERASE PA4108"/>
    <property type="match status" value="1"/>
</dbReference>
<dbReference type="InterPro" id="IPR037522">
    <property type="entry name" value="HD_GYP_dom"/>
</dbReference>
<keyword evidence="3" id="KW-1185">Reference proteome</keyword>
<proteinExistence type="predicted"/>
<dbReference type="Gene3D" id="1.10.3210.10">
    <property type="entry name" value="Hypothetical protein af1432"/>
    <property type="match status" value="1"/>
</dbReference>
<dbReference type="GO" id="GO:0008081">
    <property type="term" value="F:phosphoric diester hydrolase activity"/>
    <property type="evidence" value="ECO:0007669"/>
    <property type="project" value="UniProtKB-ARBA"/>
</dbReference>
<dbReference type="STRING" id="391936.S7S_08060"/>
<reference evidence="2 3" key="1">
    <citation type="journal article" date="2012" name="J. Bacteriol.">
        <title>Genome sequence of an alkane-degrading bacterium, Alcanivorax pacificus type strain W11-5, isolated from deep sea sediment.</title>
        <authorList>
            <person name="Lai Q."/>
            <person name="Shao Z."/>
        </authorList>
    </citation>
    <scope>NUCLEOTIDE SEQUENCE [LARGE SCALE GENOMIC DNA]</scope>
    <source>
        <strain evidence="2 3">W11-5</strain>
    </source>
</reference>
<dbReference type="PROSITE" id="PS51832">
    <property type="entry name" value="HD_GYP"/>
    <property type="match status" value="1"/>
</dbReference>
<sequence>MYVAELDRPWIETPFPLQGFHLRTREELQQLQHWCRHVYIDLQLGKVSLEPVARTAAEPSAKPAGGAQQPRIRGGLGKFTPVKYSITQPVKQEVVAATLYHREITRAVIHLLNDLRSGKGLNLRVARKAAAVMVHSILRNPDAMVWLARIKDVDSYGYAHSIRASILATVFGRHLGLPKDVLENLATGVLLMDVGKTRLPRSMLNSPAPLDDAGWAEMHRHVNYGVELLQHCGGVNDQMLAVVQYHHERHDGSGYPFGLSGSQIPLLARIAGIVDSYDAVTSERPWAPARTATEAVSMLYEQRDTGFQAALVEQFIQAIGVYPTGTAVELSTGQLGVVVAQNPSRRLRPQVMVVSETDGTRLERPRIIDLLTVQQDADGQPLAVAGCLRGGRERLDLASVQINAA</sequence>
<dbReference type="InterPro" id="IPR021812">
    <property type="entry name" value="DUF3391"/>
</dbReference>
<protein>
    <submittedName>
        <fullName evidence="2">Metal dependent phosphohydrolase</fullName>
    </submittedName>
</protein>